<protein>
    <recommendedName>
        <fullName evidence="4">Gram-positive cocci surface proteins LPxTG domain-containing protein</fullName>
    </recommendedName>
</protein>
<comment type="caution">
    <text evidence="2">The sequence shown here is derived from an EMBL/GenBank/DDBJ whole genome shotgun (WGS) entry which is preliminary data.</text>
</comment>
<dbReference type="RefSeq" id="WP_109983553.1">
    <property type="nucleotide sequence ID" value="NZ_JAJUIE010000064.1"/>
</dbReference>
<keyword evidence="3" id="KW-1185">Reference proteome</keyword>
<sequence>MKILFIRSGIIGIVSLFLFYSYPIHATASNLIDISGSLTKTNHLFSIENIKPGDWADRELIISNASKEETTYDFDIRFVNGSKKFFHALTMEIRYGDAVLFHNKLHELSDLPSQTLAVNGQDNLNMRLSIPKELGNEYQGLSVDAEIIITAKSKKGEQDSILQLSTNSPISADKLPNTASYIFNFLLIGSVLLLLGSCIILLIKRKDFA</sequence>
<reference evidence="2 3" key="1">
    <citation type="submission" date="2018-05" db="EMBL/GenBank/DDBJ databases">
        <title>Genomic analysis of Gracilibacillus dipsosauri DD1 reveals novel features of a salt-tolerant amylase.</title>
        <authorList>
            <person name="Deutch C.E."/>
            <person name="Yang S."/>
        </authorList>
    </citation>
    <scope>NUCLEOTIDE SEQUENCE [LARGE SCALE GENOMIC DNA]</scope>
    <source>
        <strain evidence="2 3">DD1</strain>
    </source>
</reference>
<dbReference type="OrthoDB" id="2566057at2"/>
<accession>A0A317L0Z1</accession>
<dbReference type="EMBL" id="QGTD01000005">
    <property type="protein sequence ID" value="PWU69295.1"/>
    <property type="molecule type" value="Genomic_DNA"/>
</dbReference>
<gene>
    <name evidence="2" type="ORF">DLJ74_04730</name>
</gene>
<name>A0A317L0Z1_9BACI</name>
<organism evidence="2 3">
    <name type="scientific">Gracilibacillus dipsosauri</name>
    <dbReference type="NCBI Taxonomy" id="178340"/>
    <lineage>
        <taxon>Bacteria</taxon>
        <taxon>Bacillati</taxon>
        <taxon>Bacillota</taxon>
        <taxon>Bacilli</taxon>
        <taxon>Bacillales</taxon>
        <taxon>Bacillaceae</taxon>
        <taxon>Gracilibacillus</taxon>
    </lineage>
</organism>
<dbReference type="AlphaFoldDB" id="A0A317L0Z1"/>
<keyword evidence="1" id="KW-0472">Membrane</keyword>
<evidence type="ECO:0000313" key="2">
    <source>
        <dbReference type="EMBL" id="PWU69295.1"/>
    </source>
</evidence>
<evidence type="ECO:0000256" key="1">
    <source>
        <dbReference type="SAM" id="Phobius"/>
    </source>
</evidence>
<keyword evidence="1" id="KW-0812">Transmembrane</keyword>
<keyword evidence="1" id="KW-1133">Transmembrane helix</keyword>
<dbReference type="Proteomes" id="UP000245624">
    <property type="component" value="Unassembled WGS sequence"/>
</dbReference>
<feature type="transmembrane region" description="Helical" evidence="1">
    <location>
        <begin position="181"/>
        <end position="203"/>
    </location>
</feature>
<proteinExistence type="predicted"/>
<evidence type="ECO:0008006" key="4">
    <source>
        <dbReference type="Google" id="ProtNLM"/>
    </source>
</evidence>
<evidence type="ECO:0000313" key="3">
    <source>
        <dbReference type="Proteomes" id="UP000245624"/>
    </source>
</evidence>